<evidence type="ECO:0000259" key="5">
    <source>
        <dbReference type="Pfam" id="PF23559"/>
    </source>
</evidence>
<feature type="domain" description="Disease resistance R13L4/SHOC-2-like LRR" evidence="6">
    <location>
        <begin position="544"/>
        <end position="880"/>
    </location>
</feature>
<dbReference type="Gene3D" id="3.80.10.10">
    <property type="entry name" value="Ribonuclease Inhibitor"/>
    <property type="match status" value="1"/>
</dbReference>
<dbReference type="InterPro" id="IPR044974">
    <property type="entry name" value="Disease_R_plants"/>
</dbReference>
<organism evidence="7 8">
    <name type="scientific">Rhynchospora pubera</name>
    <dbReference type="NCBI Taxonomy" id="906938"/>
    <lineage>
        <taxon>Eukaryota</taxon>
        <taxon>Viridiplantae</taxon>
        <taxon>Streptophyta</taxon>
        <taxon>Embryophyta</taxon>
        <taxon>Tracheophyta</taxon>
        <taxon>Spermatophyta</taxon>
        <taxon>Magnoliopsida</taxon>
        <taxon>Liliopsida</taxon>
        <taxon>Poales</taxon>
        <taxon>Cyperaceae</taxon>
        <taxon>Cyperoideae</taxon>
        <taxon>Rhynchosporeae</taxon>
        <taxon>Rhynchospora</taxon>
    </lineage>
</organism>
<dbReference type="AlphaFoldDB" id="A0AAV8FVT9"/>
<keyword evidence="2" id="KW-0611">Plant defense</keyword>
<keyword evidence="3" id="KW-0175">Coiled coil</keyword>
<evidence type="ECO:0000313" key="7">
    <source>
        <dbReference type="EMBL" id="KAJ4794943.1"/>
    </source>
</evidence>
<evidence type="ECO:0000313" key="8">
    <source>
        <dbReference type="Proteomes" id="UP001140206"/>
    </source>
</evidence>
<dbReference type="InterPro" id="IPR058922">
    <property type="entry name" value="WHD_DRP"/>
</dbReference>
<dbReference type="InterPro" id="IPR027417">
    <property type="entry name" value="P-loop_NTPase"/>
</dbReference>
<name>A0AAV8FVT9_9POAL</name>
<protein>
    <submittedName>
        <fullName evidence="7">Disease resistance protein (CC-NBS-LRR class) family</fullName>
    </submittedName>
</protein>
<evidence type="ECO:0000256" key="2">
    <source>
        <dbReference type="ARBA" id="ARBA00022821"/>
    </source>
</evidence>
<evidence type="ECO:0000259" key="4">
    <source>
        <dbReference type="Pfam" id="PF00931"/>
    </source>
</evidence>
<dbReference type="SUPFAM" id="SSF52540">
    <property type="entry name" value="P-loop containing nucleoside triphosphate hydrolases"/>
    <property type="match status" value="1"/>
</dbReference>
<dbReference type="GO" id="GO:0009626">
    <property type="term" value="P:plant-type hypersensitive response"/>
    <property type="evidence" value="ECO:0007669"/>
    <property type="project" value="UniProtKB-ARBA"/>
</dbReference>
<dbReference type="Pfam" id="PF23598">
    <property type="entry name" value="LRR_14"/>
    <property type="match status" value="1"/>
</dbReference>
<dbReference type="GO" id="GO:0043531">
    <property type="term" value="F:ADP binding"/>
    <property type="evidence" value="ECO:0007669"/>
    <property type="project" value="InterPro"/>
</dbReference>
<dbReference type="PANTHER" id="PTHR23155:SF1205">
    <property type="entry name" value="DISEASE RESISTANCE PROTEIN RPM1"/>
    <property type="match status" value="1"/>
</dbReference>
<evidence type="ECO:0000256" key="1">
    <source>
        <dbReference type="ARBA" id="ARBA00022737"/>
    </source>
</evidence>
<reference evidence="7" key="1">
    <citation type="submission" date="2022-08" db="EMBL/GenBank/DDBJ databases">
        <authorList>
            <person name="Marques A."/>
        </authorList>
    </citation>
    <scope>NUCLEOTIDE SEQUENCE</scope>
    <source>
        <strain evidence="7">RhyPub2mFocal</strain>
        <tissue evidence="7">Leaves</tissue>
    </source>
</reference>
<dbReference type="Proteomes" id="UP001140206">
    <property type="component" value="Chromosome 2"/>
</dbReference>
<dbReference type="EMBL" id="JAMFTS010000002">
    <property type="protein sequence ID" value="KAJ4794943.1"/>
    <property type="molecule type" value="Genomic_DNA"/>
</dbReference>
<dbReference type="SUPFAM" id="SSF52058">
    <property type="entry name" value="L domain-like"/>
    <property type="match status" value="1"/>
</dbReference>
<dbReference type="GO" id="GO:0002758">
    <property type="term" value="P:innate immune response-activating signaling pathway"/>
    <property type="evidence" value="ECO:0007669"/>
    <property type="project" value="UniProtKB-ARBA"/>
</dbReference>
<proteinExistence type="predicted"/>
<feature type="coiled-coil region" evidence="3">
    <location>
        <begin position="119"/>
        <end position="146"/>
    </location>
</feature>
<dbReference type="InterPro" id="IPR002182">
    <property type="entry name" value="NB-ARC"/>
</dbReference>
<accession>A0AAV8FVT9</accession>
<sequence>MASSILQALRDVWDIVGKLAPMLRPCDPQEIRESIESLNGKLRLLKPFLEDSIPQDKDRIQMQLENDLNSLVPEIETLVNNFHRECQQNLPNQEPQKLYKKIYLFCKGLLEKITKPTLETRFEGEVRKLKRKVRDFEENKEKYARNFGEKTYKKSKLNHIDDPEIFGFDTDIKKIIGWLCDGQVVDRAVVSIVGIGGGGKSTITKKVCNRNEVTTHFGHPIWINISPNYVMSDTLRDMAQNLCIEPSDDMNEGSLGKAISDELEKKGRYLLVFDNVGHEEFWREIAKFLPDKKNGSRVIITTRLKNVAMMADKTYPPYELPPLNDDEILEIFLKNVDPKNQHCSDTSPLHSIAKQFAAYCKGLPLAVVVLSGLVATRPYNFHEWRKLSKTISWNVDGRACIDIIAKSSYENLPQAEKLCFLYLAAFPGGTLIDAKSLCRLWVNEDLIQPEERRTLEETAENILNDLVQRNLVQVFERFSDGSIMYIRVHDIMLEFVVHEAQKLNFIMVCSKPDDWERCSKARRVAIHCLQDLNKLSCNRANRNVHSLIIFVGGSKPLKLDCSKFRELRVLMCMNKGTVELQGFKGAAKLRYLQLESSGLMGNEVEFGEWVRGMKYLETLNLKETMHGDLSEWIWQAEKLRHVLLDDNDFKLQETDGPPASASVKNLQTMTGVRWGRSWDSGFPDMSNVRELRILINKGIPKGEIERFLHGLQNVDDLLITGDVAVLQEIDWKDLPCYGSLKFLWLRKSILDFIDRNIPLPLLQLRDDMFPPNLTDMLLEVGGFGSDPMPELEKLKLLKTLVLRGLGRANNNAVRRIRCSSGGFEQLEELNLLFLPLDKWDIEPGAMPMLKKLEVFGCDPLKVPPELTDRLPSLQMLQWNTDLQACNELIEHIRENPNHWPYDFGDDSF</sequence>
<dbReference type="InterPro" id="IPR032675">
    <property type="entry name" value="LRR_dom_sf"/>
</dbReference>
<dbReference type="PANTHER" id="PTHR23155">
    <property type="entry name" value="DISEASE RESISTANCE PROTEIN RP"/>
    <property type="match status" value="1"/>
</dbReference>
<dbReference type="PRINTS" id="PR00364">
    <property type="entry name" value="DISEASERSIST"/>
</dbReference>
<dbReference type="GO" id="GO:0042742">
    <property type="term" value="P:defense response to bacterium"/>
    <property type="evidence" value="ECO:0007669"/>
    <property type="project" value="UniProtKB-ARBA"/>
</dbReference>
<dbReference type="Gene3D" id="1.10.10.10">
    <property type="entry name" value="Winged helix-like DNA-binding domain superfamily/Winged helix DNA-binding domain"/>
    <property type="match status" value="1"/>
</dbReference>
<dbReference type="InterPro" id="IPR042197">
    <property type="entry name" value="Apaf_helical"/>
</dbReference>
<dbReference type="InterPro" id="IPR036388">
    <property type="entry name" value="WH-like_DNA-bd_sf"/>
</dbReference>
<dbReference type="InterPro" id="IPR055414">
    <property type="entry name" value="LRR_R13L4/SHOC2-like"/>
</dbReference>
<dbReference type="Gene3D" id="3.40.50.300">
    <property type="entry name" value="P-loop containing nucleotide triphosphate hydrolases"/>
    <property type="match status" value="1"/>
</dbReference>
<dbReference type="Pfam" id="PF23559">
    <property type="entry name" value="WHD_DRP"/>
    <property type="match status" value="1"/>
</dbReference>
<comment type="caution">
    <text evidence="7">The sequence shown here is derived from an EMBL/GenBank/DDBJ whole genome shotgun (WGS) entry which is preliminary data.</text>
</comment>
<keyword evidence="8" id="KW-1185">Reference proteome</keyword>
<feature type="domain" description="NB-ARC" evidence="4">
    <location>
        <begin position="169"/>
        <end position="340"/>
    </location>
</feature>
<feature type="domain" description="Disease resistance protein winged helix" evidence="5">
    <location>
        <begin position="426"/>
        <end position="496"/>
    </location>
</feature>
<dbReference type="Gene3D" id="1.10.8.430">
    <property type="entry name" value="Helical domain of apoptotic protease-activating factors"/>
    <property type="match status" value="1"/>
</dbReference>
<dbReference type="Pfam" id="PF00931">
    <property type="entry name" value="NB-ARC"/>
    <property type="match status" value="1"/>
</dbReference>
<evidence type="ECO:0000259" key="6">
    <source>
        <dbReference type="Pfam" id="PF23598"/>
    </source>
</evidence>
<gene>
    <name evidence="7" type="ORF">LUZ62_046189</name>
</gene>
<dbReference type="FunFam" id="1.10.10.10:FF:000322">
    <property type="entry name" value="Probable disease resistance protein At1g63360"/>
    <property type="match status" value="1"/>
</dbReference>
<keyword evidence="1" id="KW-0677">Repeat</keyword>
<evidence type="ECO:0000256" key="3">
    <source>
        <dbReference type="SAM" id="Coils"/>
    </source>
</evidence>